<keyword evidence="2" id="KW-1185">Reference proteome</keyword>
<dbReference type="Pfam" id="PF13279">
    <property type="entry name" value="4HBT_2"/>
    <property type="match status" value="1"/>
</dbReference>
<dbReference type="SUPFAM" id="SSF54637">
    <property type="entry name" value="Thioesterase/thiol ester dehydrase-isomerase"/>
    <property type="match status" value="1"/>
</dbReference>
<protein>
    <submittedName>
        <fullName evidence="1">1,4-dihydroxy-2-naphthoyl-CoA hydrolase</fullName>
        <ecNumber evidence="1">3.1.2.28</ecNumber>
    </submittedName>
</protein>
<proteinExistence type="predicted"/>
<dbReference type="EC" id="3.1.2.28" evidence="1"/>
<dbReference type="RefSeq" id="WP_201694971.1">
    <property type="nucleotide sequence ID" value="NZ_CAJHCQ010000002.1"/>
</dbReference>
<dbReference type="Proteomes" id="UP000656319">
    <property type="component" value="Unassembled WGS sequence"/>
</dbReference>
<organism evidence="1 2">
    <name type="scientific">Paraburkholderia hiiakae</name>
    <dbReference type="NCBI Taxonomy" id="1081782"/>
    <lineage>
        <taxon>Bacteria</taxon>
        <taxon>Pseudomonadati</taxon>
        <taxon>Pseudomonadota</taxon>
        <taxon>Betaproteobacteria</taxon>
        <taxon>Burkholderiales</taxon>
        <taxon>Burkholderiaceae</taxon>
        <taxon>Paraburkholderia</taxon>
    </lineage>
</organism>
<evidence type="ECO:0000313" key="2">
    <source>
        <dbReference type="Proteomes" id="UP000656319"/>
    </source>
</evidence>
<name>A0ABN7HI09_9BURK</name>
<dbReference type="GO" id="GO:0061522">
    <property type="term" value="F:1,4-dihydroxy-2-naphthoyl-CoA thioesterase activity"/>
    <property type="evidence" value="ECO:0007669"/>
    <property type="project" value="UniProtKB-EC"/>
</dbReference>
<dbReference type="EMBL" id="CAJHCQ010000002">
    <property type="protein sequence ID" value="CAD6519879.1"/>
    <property type="molecule type" value="Genomic_DNA"/>
</dbReference>
<gene>
    <name evidence="1" type="ORF">LMG27952_01214</name>
</gene>
<dbReference type="InterPro" id="IPR029069">
    <property type="entry name" value="HotDog_dom_sf"/>
</dbReference>
<comment type="caution">
    <text evidence="1">The sequence shown here is derived from an EMBL/GenBank/DDBJ whole genome shotgun (WGS) entry which is preliminary data.</text>
</comment>
<reference evidence="1 2" key="1">
    <citation type="submission" date="2020-10" db="EMBL/GenBank/DDBJ databases">
        <authorList>
            <person name="Peeters C."/>
        </authorList>
    </citation>
    <scope>NUCLEOTIDE SEQUENCE [LARGE SCALE GENOMIC DNA]</scope>
    <source>
        <strain evidence="1 2">LMG 27952</strain>
    </source>
</reference>
<keyword evidence="1" id="KW-0378">Hydrolase</keyword>
<evidence type="ECO:0000313" key="1">
    <source>
        <dbReference type="EMBL" id="CAD6519879.1"/>
    </source>
</evidence>
<dbReference type="Gene3D" id="3.10.129.10">
    <property type="entry name" value="Hotdog Thioesterase"/>
    <property type="match status" value="1"/>
</dbReference>
<accession>A0ABN7HI09</accession>
<dbReference type="CDD" id="cd00586">
    <property type="entry name" value="4HBT"/>
    <property type="match status" value="1"/>
</dbReference>
<sequence length="145" mass="16377">MSNVSFRRRHKIHFSECDPAGIVFYPQYFVLFNDLIETWIDELLPSGYHGVIVERRIGLPTVHLEVDFKAVSRMGDQVWLSLEVVRKGERSLTLAWQCAGVDGDVRMVATQVIVTTSLDTHRSVVIPEDLRAAIEREGSGARVPV</sequence>